<reference evidence="3" key="1">
    <citation type="submission" date="2022-06" db="EMBL/GenBank/DDBJ databases">
        <title>Genomic Encyclopedia of Archaeal and Bacterial Type Strains, Phase II (KMG-II): from individual species to whole genera.</title>
        <authorList>
            <person name="Goeker M."/>
        </authorList>
    </citation>
    <scope>NUCLEOTIDE SEQUENCE</scope>
    <source>
        <strain evidence="3">DSM 43935</strain>
    </source>
</reference>
<feature type="compositionally biased region" description="Low complexity" evidence="1">
    <location>
        <begin position="85"/>
        <end position="99"/>
    </location>
</feature>
<keyword evidence="2" id="KW-1133">Transmembrane helix</keyword>
<dbReference type="RefSeq" id="WP_253780838.1">
    <property type="nucleotide sequence ID" value="NZ_JAMTCK010000035.1"/>
</dbReference>
<comment type="caution">
    <text evidence="3">The sequence shown here is derived from an EMBL/GenBank/DDBJ whole genome shotgun (WGS) entry which is preliminary data.</text>
</comment>
<evidence type="ECO:0000313" key="4">
    <source>
        <dbReference type="Proteomes" id="UP001206128"/>
    </source>
</evidence>
<organism evidence="3 4">
    <name type="scientific">Goodfellowiella coeruleoviolacea</name>
    <dbReference type="NCBI Taxonomy" id="334858"/>
    <lineage>
        <taxon>Bacteria</taxon>
        <taxon>Bacillati</taxon>
        <taxon>Actinomycetota</taxon>
        <taxon>Actinomycetes</taxon>
        <taxon>Pseudonocardiales</taxon>
        <taxon>Pseudonocardiaceae</taxon>
        <taxon>Goodfellowiella</taxon>
    </lineage>
</organism>
<name>A0AAE3GQS4_9PSEU</name>
<keyword evidence="2" id="KW-0472">Membrane</keyword>
<gene>
    <name evidence="3" type="ORF">LX83_007349</name>
</gene>
<dbReference type="EMBL" id="JAMTCK010000035">
    <property type="protein sequence ID" value="MCP2170458.1"/>
    <property type="molecule type" value="Genomic_DNA"/>
</dbReference>
<sequence length="329" mass="34114">MCDDEQDLPQEWRGTLRSLLDQPSPPSTTDLDQLIRLGRRRLVARRLVAAVGVLAAVAGIGIGAAVTGGLRTGEVGSAVQPTHGASLTTTTSDASLPTDWQKPTGMPTEVPYGTWSPAPGEPLPSGATAMVAPLCKATDDPTFEAAGVEVSPQVRQAVVEAVTLTAPRAEVGQAVSVVGEAGQDGQAAAPEDAPTATATTLVDVTDRDGTGSVSVRAGLTRARPEEAADAQVFVQGNCEPPVRRVLDNGTVLQLYPVRTSGPYQSLTQALRLYTPAGMAYEVAVHNWGSPDLYQAREGVPSKRVSPGRATLPLTERQLAEIGTAVAAVA</sequence>
<evidence type="ECO:0000256" key="1">
    <source>
        <dbReference type="SAM" id="MobiDB-lite"/>
    </source>
</evidence>
<feature type="transmembrane region" description="Helical" evidence="2">
    <location>
        <begin position="47"/>
        <end position="70"/>
    </location>
</feature>
<keyword evidence="4" id="KW-1185">Reference proteome</keyword>
<accession>A0AAE3GQS4</accession>
<proteinExistence type="predicted"/>
<keyword evidence="2" id="KW-0812">Transmembrane</keyword>
<evidence type="ECO:0000256" key="2">
    <source>
        <dbReference type="SAM" id="Phobius"/>
    </source>
</evidence>
<protein>
    <submittedName>
        <fullName evidence="3">Uncharacterized protein</fullName>
    </submittedName>
</protein>
<dbReference type="AlphaFoldDB" id="A0AAE3GQS4"/>
<feature type="region of interest" description="Disordered" evidence="1">
    <location>
        <begin position="80"/>
        <end position="108"/>
    </location>
</feature>
<evidence type="ECO:0000313" key="3">
    <source>
        <dbReference type="EMBL" id="MCP2170458.1"/>
    </source>
</evidence>
<dbReference type="Proteomes" id="UP001206128">
    <property type="component" value="Unassembled WGS sequence"/>
</dbReference>